<evidence type="ECO:0000313" key="1">
    <source>
        <dbReference type="EMBL" id="KAL3515375.1"/>
    </source>
</evidence>
<comment type="caution">
    <text evidence="1">The sequence shown here is derived from an EMBL/GenBank/DDBJ whole genome shotgun (WGS) entry which is preliminary data.</text>
</comment>
<gene>
    <name evidence="1" type="ORF">ACH5RR_022277</name>
</gene>
<name>A0ABD2Z7D3_9GENT</name>
<dbReference type="PANTHER" id="PTHR33526:SF30">
    <property type="entry name" value="DUF4005 DOMAIN-CONTAINING PROTEIN"/>
    <property type="match status" value="1"/>
</dbReference>
<proteinExistence type="predicted"/>
<organism evidence="1 2">
    <name type="scientific">Cinchona calisaya</name>
    <dbReference type="NCBI Taxonomy" id="153742"/>
    <lineage>
        <taxon>Eukaryota</taxon>
        <taxon>Viridiplantae</taxon>
        <taxon>Streptophyta</taxon>
        <taxon>Embryophyta</taxon>
        <taxon>Tracheophyta</taxon>
        <taxon>Spermatophyta</taxon>
        <taxon>Magnoliopsida</taxon>
        <taxon>eudicotyledons</taxon>
        <taxon>Gunneridae</taxon>
        <taxon>Pentapetalae</taxon>
        <taxon>asterids</taxon>
        <taxon>lamiids</taxon>
        <taxon>Gentianales</taxon>
        <taxon>Rubiaceae</taxon>
        <taxon>Cinchonoideae</taxon>
        <taxon>Cinchoneae</taxon>
        <taxon>Cinchona</taxon>
    </lineage>
</organism>
<protein>
    <submittedName>
        <fullName evidence="1">Uncharacterized protein</fullName>
    </submittedName>
</protein>
<dbReference type="AlphaFoldDB" id="A0ABD2Z7D3"/>
<accession>A0ABD2Z7D3</accession>
<dbReference type="PANTHER" id="PTHR33526">
    <property type="entry name" value="OS07G0123800 PROTEIN"/>
    <property type="match status" value="1"/>
</dbReference>
<keyword evidence="2" id="KW-1185">Reference proteome</keyword>
<reference evidence="1 2" key="1">
    <citation type="submission" date="2024-11" db="EMBL/GenBank/DDBJ databases">
        <title>A near-complete genome assembly of Cinchona calisaya.</title>
        <authorList>
            <person name="Lian D.C."/>
            <person name="Zhao X.W."/>
            <person name="Wei L."/>
        </authorList>
    </citation>
    <scope>NUCLEOTIDE SEQUENCE [LARGE SCALE GENOMIC DNA]</scope>
    <source>
        <tissue evidence="1">Nenye</tissue>
    </source>
</reference>
<sequence>MFDCAGRIGENTVVNCGVAPQMYRQLPRNFSTVSRSSSKDDHKQEEELRELIRAVSTKFGEAKVEIIKPISVSAVEKRSYSVGIGRMGRIDEEMPCDFREYDAAANAYPREIFG</sequence>
<dbReference type="EMBL" id="JBJUIK010000010">
    <property type="protein sequence ID" value="KAL3515375.1"/>
    <property type="molecule type" value="Genomic_DNA"/>
</dbReference>
<evidence type="ECO:0000313" key="2">
    <source>
        <dbReference type="Proteomes" id="UP001630127"/>
    </source>
</evidence>
<dbReference type="Proteomes" id="UP001630127">
    <property type="component" value="Unassembled WGS sequence"/>
</dbReference>